<comment type="caution">
    <text evidence="1">The sequence shown here is derived from an EMBL/GenBank/DDBJ whole genome shotgun (WGS) entry which is preliminary data.</text>
</comment>
<proteinExistence type="predicted"/>
<sequence length="239" mass="26091">MPQFEHQQRLVSLARLEQMFQQQDETVCTIGTLYSAERAQTRLFSEPIAVGAALAVGYLPGKLTLHPSMQKEGVNIAELAQDGSLIGAYQANRLYPAQMQQLLQQGGSNLSSQAFTSELNAAALLGSNRVDYVIEYPERMQYYSHLLAQPVVLEYRAIAGANVASVTHVACTFGKVGEAAIAAVNRALPALWQSPAYLEAMLRWLDDSSRQRLQPDVAAQQAALVQLQPGSDNTVDARD</sequence>
<name>A0ABN1EEZ9_9GAMM</name>
<evidence type="ECO:0000313" key="2">
    <source>
        <dbReference type="Proteomes" id="UP001501169"/>
    </source>
</evidence>
<keyword evidence="2" id="KW-1185">Reference proteome</keyword>
<evidence type="ECO:0000313" key="1">
    <source>
        <dbReference type="EMBL" id="GAA0565226.1"/>
    </source>
</evidence>
<dbReference type="EMBL" id="BAAAEO010000007">
    <property type="protein sequence ID" value="GAA0565226.1"/>
    <property type="molecule type" value="Genomic_DNA"/>
</dbReference>
<protein>
    <recommendedName>
        <fullName evidence="3">Solute-binding protein family 3/N-terminal domain-containing protein</fullName>
    </recommendedName>
</protein>
<reference evidence="1 2" key="1">
    <citation type="journal article" date="2019" name="Int. J. Syst. Evol. Microbiol.">
        <title>The Global Catalogue of Microorganisms (GCM) 10K type strain sequencing project: providing services to taxonomists for standard genome sequencing and annotation.</title>
        <authorList>
            <consortium name="The Broad Institute Genomics Platform"/>
            <consortium name="The Broad Institute Genome Sequencing Center for Infectious Disease"/>
            <person name="Wu L."/>
            <person name="Ma J."/>
        </authorList>
    </citation>
    <scope>NUCLEOTIDE SEQUENCE [LARGE SCALE GENOMIC DNA]</scope>
    <source>
        <strain evidence="1 2">JCM 14331</strain>
    </source>
</reference>
<dbReference type="Proteomes" id="UP001501169">
    <property type="component" value="Unassembled WGS sequence"/>
</dbReference>
<gene>
    <name evidence="1" type="ORF">GCM10009098_36690</name>
</gene>
<organism evidence="1 2">
    <name type="scientific">Rheinheimera aquimaris</name>
    <dbReference type="NCBI Taxonomy" id="412437"/>
    <lineage>
        <taxon>Bacteria</taxon>
        <taxon>Pseudomonadati</taxon>
        <taxon>Pseudomonadota</taxon>
        <taxon>Gammaproteobacteria</taxon>
        <taxon>Chromatiales</taxon>
        <taxon>Chromatiaceae</taxon>
        <taxon>Rheinheimera</taxon>
    </lineage>
</organism>
<evidence type="ECO:0008006" key="3">
    <source>
        <dbReference type="Google" id="ProtNLM"/>
    </source>
</evidence>
<accession>A0ABN1EEZ9</accession>
<dbReference type="SUPFAM" id="SSF53850">
    <property type="entry name" value="Periplasmic binding protein-like II"/>
    <property type="match status" value="1"/>
</dbReference>